<dbReference type="InterPro" id="IPR023352">
    <property type="entry name" value="MAPEG-like_dom_sf"/>
</dbReference>
<gene>
    <name evidence="6" type="ORF">NLF92_04195</name>
</gene>
<evidence type="ECO:0000313" key="7">
    <source>
        <dbReference type="Proteomes" id="UP001165413"/>
    </source>
</evidence>
<dbReference type="GO" id="GO:0016020">
    <property type="term" value="C:membrane"/>
    <property type="evidence" value="ECO:0007669"/>
    <property type="project" value="UniProtKB-SubCell"/>
</dbReference>
<protein>
    <submittedName>
        <fullName evidence="6">MAPEG family protein</fullName>
    </submittedName>
</protein>
<comment type="subcellular location">
    <subcellularLocation>
        <location evidence="1">Membrane</location>
    </subcellularLocation>
</comment>
<evidence type="ECO:0000256" key="5">
    <source>
        <dbReference type="SAM" id="Phobius"/>
    </source>
</evidence>
<dbReference type="EMBL" id="JANATA010000005">
    <property type="protein sequence ID" value="MCP3428142.1"/>
    <property type="molecule type" value="Genomic_DNA"/>
</dbReference>
<accession>A0AA41WX42</accession>
<keyword evidence="7" id="KW-1185">Reference proteome</keyword>
<dbReference type="RefSeq" id="WP_254099215.1">
    <property type="nucleotide sequence ID" value="NZ_JANATA010000005.1"/>
</dbReference>
<evidence type="ECO:0000256" key="1">
    <source>
        <dbReference type="ARBA" id="ARBA00004370"/>
    </source>
</evidence>
<feature type="transmembrane region" description="Helical" evidence="5">
    <location>
        <begin position="6"/>
        <end position="29"/>
    </location>
</feature>
<proteinExistence type="predicted"/>
<evidence type="ECO:0000256" key="2">
    <source>
        <dbReference type="ARBA" id="ARBA00022692"/>
    </source>
</evidence>
<sequence length="137" mass="15131">MTATHAVFLHYIVLIVFLLLVLAGYRTYFAQATKMKTLKFAPDGSGLTDFGYRLTRAHMNAVECFPFIGGLLIYAIATEQTAVTDGLAHIVMAARVIQTGILMASTSNLAIQLRFVAFLVQFGICIYWLFGFLAPLM</sequence>
<dbReference type="Proteomes" id="UP001165413">
    <property type="component" value="Unassembled WGS sequence"/>
</dbReference>
<dbReference type="Pfam" id="PF01124">
    <property type="entry name" value="MAPEG"/>
    <property type="match status" value="1"/>
</dbReference>
<name>A0AA41WX42_9ALTE</name>
<dbReference type="SUPFAM" id="SSF161084">
    <property type="entry name" value="MAPEG domain-like"/>
    <property type="match status" value="1"/>
</dbReference>
<dbReference type="AlphaFoldDB" id="A0AA41WX42"/>
<reference evidence="6" key="1">
    <citation type="submission" date="2022-07" db="EMBL/GenBank/DDBJ databases">
        <title>Characterization of the Novel Bacterium Alteromonas immobilis LMIT006 and Alteromonas gregis LMIT007.</title>
        <authorList>
            <person name="Lin X."/>
        </authorList>
    </citation>
    <scope>NUCLEOTIDE SEQUENCE</scope>
    <source>
        <strain evidence="6">LMIT007</strain>
    </source>
</reference>
<dbReference type="Gene3D" id="1.20.120.550">
    <property type="entry name" value="Membrane associated eicosanoid/glutathione metabolism-like domain"/>
    <property type="match status" value="1"/>
</dbReference>
<keyword evidence="4 5" id="KW-0472">Membrane</keyword>
<evidence type="ECO:0000313" key="6">
    <source>
        <dbReference type="EMBL" id="MCP3428142.1"/>
    </source>
</evidence>
<evidence type="ECO:0000256" key="4">
    <source>
        <dbReference type="ARBA" id="ARBA00023136"/>
    </source>
</evidence>
<organism evidence="6 7">
    <name type="scientific">Opacimonas viscosa</name>
    <dbReference type="NCBI Taxonomy" id="2961944"/>
    <lineage>
        <taxon>Bacteria</taxon>
        <taxon>Pseudomonadati</taxon>
        <taxon>Pseudomonadota</taxon>
        <taxon>Gammaproteobacteria</taxon>
        <taxon>Alteromonadales</taxon>
        <taxon>Alteromonadaceae</taxon>
        <taxon>Opacimonas</taxon>
    </lineage>
</organism>
<feature type="transmembrane region" description="Helical" evidence="5">
    <location>
        <begin position="113"/>
        <end position="134"/>
    </location>
</feature>
<comment type="caution">
    <text evidence="6">The sequence shown here is derived from an EMBL/GenBank/DDBJ whole genome shotgun (WGS) entry which is preliminary data.</text>
</comment>
<keyword evidence="2 5" id="KW-0812">Transmembrane</keyword>
<keyword evidence="3 5" id="KW-1133">Transmembrane helix</keyword>
<evidence type="ECO:0000256" key="3">
    <source>
        <dbReference type="ARBA" id="ARBA00022989"/>
    </source>
</evidence>
<dbReference type="InterPro" id="IPR001129">
    <property type="entry name" value="Membr-assoc_MAPEG"/>
</dbReference>